<dbReference type="InterPro" id="IPR011990">
    <property type="entry name" value="TPR-like_helical_dom_sf"/>
</dbReference>
<dbReference type="PANTHER" id="PTHR26312">
    <property type="entry name" value="TETRATRICOPEPTIDE REPEAT PROTEIN 5"/>
    <property type="match status" value="1"/>
</dbReference>
<dbReference type="EMBL" id="LR999457">
    <property type="protein sequence ID" value="CAE6190016.1"/>
    <property type="molecule type" value="Genomic_DNA"/>
</dbReference>
<dbReference type="Gene3D" id="1.25.40.10">
    <property type="entry name" value="Tetratricopeptide repeat domain"/>
    <property type="match status" value="1"/>
</dbReference>
<proteinExistence type="predicted"/>
<sequence length="267" mass="29097">MKSLLMRTGSMPVLQNRFISGGSSRKMTTPISRTNSVESLSSYGERFAGGKISIEVKANVGMRRVLSESDVIRSERMLKNVGSKPSPAKIPEDDEAEEEEISFADGWGSLISGGLPVEEQGFSGGGGGGSGFSGGYGNGGGGYEDKSKIGDYYREMLKSNPNNSLLLMNYGKFLYEVEKDAERAEEYYGRAILENPGDGEALSMYGRLIWETKKDEKRAQGYFDQAVNASPNDCMVLGSYAHFMWEAEDDDEEEELMAASPVMVSAV</sequence>
<evidence type="ECO:0000259" key="1">
    <source>
        <dbReference type="Pfam" id="PF25474"/>
    </source>
</evidence>
<protein>
    <recommendedName>
        <fullName evidence="1">TmcB/TmcC TPR repeats domain-containing protein</fullName>
    </recommendedName>
</protein>
<evidence type="ECO:0000313" key="3">
    <source>
        <dbReference type="Proteomes" id="UP000682877"/>
    </source>
</evidence>
<keyword evidence="3" id="KW-1185">Reference proteome</keyword>
<dbReference type="AlphaFoldDB" id="A0A8S2ARL1"/>
<organism evidence="2 3">
    <name type="scientific">Arabidopsis arenosa</name>
    <name type="common">Sand rock-cress</name>
    <name type="synonym">Cardaminopsis arenosa</name>
    <dbReference type="NCBI Taxonomy" id="38785"/>
    <lineage>
        <taxon>Eukaryota</taxon>
        <taxon>Viridiplantae</taxon>
        <taxon>Streptophyta</taxon>
        <taxon>Embryophyta</taxon>
        <taxon>Tracheophyta</taxon>
        <taxon>Spermatophyta</taxon>
        <taxon>Magnoliopsida</taxon>
        <taxon>eudicotyledons</taxon>
        <taxon>Gunneridae</taxon>
        <taxon>Pentapetalae</taxon>
        <taxon>rosids</taxon>
        <taxon>malvids</taxon>
        <taxon>Brassicales</taxon>
        <taxon>Brassicaceae</taxon>
        <taxon>Camelineae</taxon>
        <taxon>Arabidopsis</taxon>
    </lineage>
</organism>
<evidence type="ECO:0000313" key="2">
    <source>
        <dbReference type="EMBL" id="CAE6190016.1"/>
    </source>
</evidence>
<dbReference type="Proteomes" id="UP000682877">
    <property type="component" value="Chromosome 7"/>
</dbReference>
<accession>A0A8S2ARL1</accession>
<feature type="domain" description="TmcB/TmcC TPR repeats" evidence="1">
    <location>
        <begin position="147"/>
        <end position="191"/>
    </location>
</feature>
<dbReference type="InterPro" id="IPR057352">
    <property type="entry name" value="TPR_TmcB/C"/>
</dbReference>
<gene>
    <name evidence="2" type="ORF">AARE701A_LOCUS19108</name>
</gene>
<dbReference type="PANTHER" id="PTHR26312:SF123">
    <property type="entry name" value="TETRATRICOPEPTIDE REPEAT (TPR)-LIKE SUPERFAMILY PROTEIN"/>
    <property type="match status" value="1"/>
</dbReference>
<dbReference type="Pfam" id="PF25474">
    <property type="entry name" value="TPR_TmcB"/>
    <property type="match status" value="1"/>
</dbReference>
<name>A0A8S2ARL1_ARAAE</name>
<dbReference type="SUPFAM" id="SSF48452">
    <property type="entry name" value="TPR-like"/>
    <property type="match status" value="1"/>
</dbReference>
<reference evidence="2" key="1">
    <citation type="submission" date="2021-01" db="EMBL/GenBank/DDBJ databases">
        <authorList>
            <person name="Bezrukov I."/>
        </authorList>
    </citation>
    <scope>NUCLEOTIDE SEQUENCE</scope>
</reference>